<dbReference type="Proteomes" id="UP000275530">
    <property type="component" value="Unassembled WGS sequence"/>
</dbReference>
<dbReference type="EMBL" id="QZXA01000012">
    <property type="protein sequence ID" value="RJT30001.1"/>
    <property type="molecule type" value="Genomic_DNA"/>
</dbReference>
<evidence type="ECO:0000313" key="1">
    <source>
        <dbReference type="EMBL" id="RJT30001.1"/>
    </source>
</evidence>
<gene>
    <name evidence="1" type="ORF">D3242_27395</name>
</gene>
<organism evidence="1 2">
    <name type="scientific">Mesorhizobium jarvisii</name>
    <dbReference type="NCBI Taxonomy" id="1777867"/>
    <lineage>
        <taxon>Bacteria</taxon>
        <taxon>Pseudomonadati</taxon>
        <taxon>Pseudomonadota</taxon>
        <taxon>Alphaproteobacteria</taxon>
        <taxon>Hyphomicrobiales</taxon>
        <taxon>Phyllobacteriaceae</taxon>
        <taxon>Mesorhizobium</taxon>
    </lineage>
</organism>
<dbReference type="AlphaFoldDB" id="A0A6M7TNL1"/>
<reference evidence="1 2" key="1">
    <citation type="submission" date="2018-09" db="EMBL/GenBank/DDBJ databases">
        <title>Mesorhizobium carmichaelinearum sp. nov. isolated from Carmichaelinea spp. root nodules in New Zealand.</title>
        <authorList>
            <person name="De Meyer S.E."/>
        </authorList>
    </citation>
    <scope>NUCLEOTIDE SEQUENCE [LARGE SCALE GENOMIC DNA]</scope>
    <source>
        <strain evidence="1 2">LMG 28313</strain>
    </source>
</reference>
<keyword evidence="2" id="KW-1185">Reference proteome</keyword>
<comment type="caution">
    <text evidence="1">The sequence shown here is derived from an EMBL/GenBank/DDBJ whole genome shotgun (WGS) entry which is preliminary data.</text>
</comment>
<accession>A0A6M7TNL1</accession>
<name>A0A6M7TNL1_9HYPH</name>
<proteinExistence type="predicted"/>
<evidence type="ECO:0000313" key="2">
    <source>
        <dbReference type="Proteomes" id="UP000275530"/>
    </source>
</evidence>
<protein>
    <submittedName>
        <fullName evidence="1">Uncharacterized protein</fullName>
    </submittedName>
</protein>
<dbReference type="RefSeq" id="WP_019863198.1">
    <property type="nucleotide sequence ID" value="NZ_CP033507.1"/>
</dbReference>
<sequence length="245" mass="26363">MGQVQQQGSAILIDGGIAGQRLNLPLAIILTVSLVIAAIAPFDVGFVAVTFGSPVLRVMLMAALVMIGAWSASQVGLRLTASARSALIGAIGAILVAGYVVCIDCYLFRSVVPESYAQFFEQMPLGERFAYFMLRAFNENVIYRLFVFATALCLLSKLTRVGAREMAPIAILAVMVATQALNIGMNVTAFLPGPISPLVLTYEALRYVVPGVIWAWLFWRFGFLTAEIASVGCHLFLQPALGILL</sequence>